<dbReference type="Pfam" id="PF01381">
    <property type="entry name" value="HTH_3"/>
    <property type="match status" value="1"/>
</dbReference>
<dbReference type="EMBL" id="CABVHU010000004">
    <property type="protein sequence ID" value="VVN91830.1"/>
    <property type="molecule type" value="Genomic_DNA"/>
</dbReference>
<dbReference type="InterPro" id="IPR010982">
    <property type="entry name" value="Lambda_DNA-bd_dom_sf"/>
</dbReference>
<dbReference type="AlphaFoldDB" id="A0A5E7BKA8"/>
<protein>
    <submittedName>
        <fullName evidence="1">Uncharacterized protein</fullName>
    </submittedName>
</protein>
<dbReference type="Gene3D" id="1.10.260.40">
    <property type="entry name" value="lambda repressor-like DNA-binding domains"/>
    <property type="match status" value="1"/>
</dbReference>
<dbReference type="PROSITE" id="PS50943">
    <property type="entry name" value="HTH_CROC1"/>
    <property type="match status" value="1"/>
</dbReference>
<dbReference type="CDD" id="cd00093">
    <property type="entry name" value="HTH_XRE"/>
    <property type="match status" value="1"/>
</dbReference>
<dbReference type="SUPFAM" id="SSF47413">
    <property type="entry name" value="lambda repressor-like DNA-binding domains"/>
    <property type="match status" value="1"/>
</dbReference>
<dbReference type="RefSeq" id="WP_150797653.1">
    <property type="nucleotide sequence ID" value="NZ_CABVHU010000004.1"/>
</dbReference>
<reference evidence="1 2" key="1">
    <citation type="submission" date="2019-09" db="EMBL/GenBank/DDBJ databases">
        <authorList>
            <person name="Chandra G."/>
            <person name="Truman W A."/>
        </authorList>
    </citation>
    <scope>NUCLEOTIDE SEQUENCE [LARGE SCALE GENOMIC DNA]</scope>
    <source>
        <strain evidence="1">PS833</strain>
    </source>
</reference>
<dbReference type="InterPro" id="IPR001387">
    <property type="entry name" value="Cro/C1-type_HTH"/>
</dbReference>
<dbReference type="GO" id="GO:0003677">
    <property type="term" value="F:DNA binding"/>
    <property type="evidence" value="ECO:0007669"/>
    <property type="project" value="InterPro"/>
</dbReference>
<proteinExistence type="predicted"/>
<organism evidence="1 2">
    <name type="scientific">Pseudomonas fluorescens</name>
    <dbReference type="NCBI Taxonomy" id="294"/>
    <lineage>
        <taxon>Bacteria</taxon>
        <taxon>Pseudomonadati</taxon>
        <taxon>Pseudomonadota</taxon>
        <taxon>Gammaproteobacteria</taxon>
        <taxon>Pseudomonadales</taxon>
        <taxon>Pseudomonadaceae</taxon>
        <taxon>Pseudomonas</taxon>
    </lineage>
</organism>
<dbReference type="OrthoDB" id="7365273at2"/>
<evidence type="ECO:0000313" key="1">
    <source>
        <dbReference type="EMBL" id="VVN91830.1"/>
    </source>
</evidence>
<accession>A0A5E7BKA8</accession>
<name>A0A5E7BKA8_PSEFL</name>
<sequence length="108" mass="11793">MANRVYSPHTVKALEILGKLIQLKRKERGLTLQELAERAGVSRSLIQRLEKCEPGCEIGVAFEVAHLLGIELIESPVDQGTLTGILTDKIALLPASVRSSKKEVSNAF</sequence>
<evidence type="ECO:0000313" key="2">
    <source>
        <dbReference type="Proteomes" id="UP000409037"/>
    </source>
</evidence>
<gene>
    <name evidence="1" type="ORF">PS833_01932</name>
</gene>
<dbReference type="SMART" id="SM00530">
    <property type="entry name" value="HTH_XRE"/>
    <property type="match status" value="1"/>
</dbReference>
<dbReference type="Proteomes" id="UP000409037">
    <property type="component" value="Unassembled WGS sequence"/>
</dbReference>